<feature type="region of interest" description="Disordered" evidence="1">
    <location>
        <begin position="1"/>
        <end position="35"/>
    </location>
</feature>
<protein>
    <submittedName>
        <fullName evidence="2">Uncharacterized protein</fullName>
    </submittedName>
</protein>
<accession>A0A6H5GPZ3</accession>
<evidence type="ECO:0000256" key="1">
    <source>
        <dbReference type="SAM" id="MobiDB-lite"/>
    </source>
</evidence>
<proteinExistence type="predicted"/>
<evidence type="ECO:0000313" key="2">
    <source>
        <dbReference type="EMBL" id="CAB0004461.1"/>
    </source>
</evidence>
<reference evidence="2 3" key="1">
    <citation type="submission" date="2020-02" db="EMBL/GenBank/DDBJ databases">
        <authorList>
            <person name="Ferguson B K."/>
        </authorList>
    </citation>
    <scope>NUCLEOTIDE SEQUENCE [LARGE SCALE GENOMIC DNA]</scope>
</reference>
<keyword evidence="3" id="KW-1185">Reference proteome</keyword>
<organism evidence="2 3">
    <name type="scientific">Nesidiocoris tenuis</name>
    <dbReference type="NCBI Taxonomy" id="355587"/>
    <lineage>
        <taxon>Eukaryota</taxon>
        <taxon>Metazoa</taxon>
        <taxon>Ecdysozoa</taxon>
        <taxon>Arthropoda</taxon>
        <taxon>Hexapoda</taxon>
        <taxon>Insecta</taxon>
        <taxon>Pterygota</taxon>
        <taxon>Neoptera</taxon>
        <taxon>Paraneoptera</taxon>
        <taxon>Hemiptera</taxon>
        <taxon>Heteroptera</taxon>
        <taxon>Panheteroptera</taxon>
        <taxon>Cimicomorpha</taxon>
        <taxon>Miridae</taxon>
        <taxon>Dicyphina</taxon>
        <taxon>Nesidiocoris</taxon>
    </lineage>
</organism>
<gene>
    <name evidence="2" type="ORF">NTEN_LOCUS9938</name>
</gene>
<sequence>MADMAEGAQVERDGGRSGTCPTSASRSFAPHRPHITPTTKQTVNLCLFWPPPPGPALSSLASISKTTNCLWDRTENQSDPNGAYDAKQIHMATVYPDEFVNFKQPNEWLSLSTTQISQSFRAGCKTYGSSLSQVLFSSNRTSQCYIIPIQFSAHCFLARRLGSVPPAGFTSLCTLLPVPSNRPSHHGVLNAWRLHCPVEKLQGLDSFISLIFTAVKVKDHAASKRVGALAFKEARQSSSTCSLRRDKSRAVRLLFFDNTTFTQLIVYLLEGLATQTESQTKLEITLLLILKLKDRRRILAEKQVRLFRSRVTLRSGAEGFTLHFAMTGSSVLLKRWSWFRYKQLSKQFSTYNSRSHGRITAFIEDEEPVYNSGYVCNELTDRILLDDRLSETEKAVLGSEIRRFAQDARAHVQEVDNFSYELRTLVQDSDHPVDWRLWLQEHVKNCFLKGKPSPPEPGFPQAIPIYQIRDRIYQPSWNVFT</sequence>
<dbReference type="OrthoDB" id="10664923at2759"/>
<evidence type="ECO:0000313" key="3">
    <source>
        <dbReference type="Proteomes" id="UP000479000"/>
    </source>
</evidence>
<dbReference type="Proteomes" id="UP000479000">
    <property type="component" value="Unassembled WGS sequence"/>
</dbReference>
<dbReference type="EMBL" id="CADCXU010015009">
    <property type="protein sequence ID" value="CAB0004461.1"/>
    <property type="molecule type" value="Genomic_DNA"/>
</dbReference>
<dbReference type="AlphaFoldDB" id="A0A6H5GPZ3"/>
<name>A0A6H5GPZ3_9HEMI</name>